<gene>
    <name evidence="2" type="ORF">ERS852580_01714</name>
</gene>
<name>A0A173TPZ1_9FIRM</name>
<keyword evidence="1" id="KW-0812">Transmembrane</keyword>
<dbReference type="EMBL" id="CYXM01000007">
    <property type="protein sequence ID" value="CUN04299.1"/>
    <property type="molecule type" value="Genomic_DNA"/>
</dbReference>
<accession>A0A173TPZ1</accession>
<protein>
    <submittedName>
        <fullName evidence="2">Putative transposase, YhgA-like</fullName>
    </submittedName>
</protein>
<evidence type="ECO:0000313" key="2">
    <source>
        <dbReference type="EMBL" id="CUN04299.1"/>
    </source>
</evidence>
<dbReference type="Proteomes" id="UP000095673">
    <property type="component" value="Unassembled WGS sequence"/>
</dbReference>
<feature type="transmembrane region" description="Helical" evidence="1">
    <location>
        <begin position="21"/>
        <end position="45"/>
    </location>
</feature>
<organism evidence="2 3">
    <name type="scientific">Agathobacter rectalis</name>
    <dbReference type="NCBI Taxonomy" id="39491"/>
    <lineage>
        <taxon>Bacteria</taxon>
        <taxon>Bacillati</taxon>
        <taxon>Bacillota</taxon>
        <taxon>Clostridia</taxon>
        <taxon>Lachnospirales</taxon>
        <taxon>Lachnospiraceae</taxon>
        <taxon>Agathobacter</taxon>
    </lineage>
</organism>
<reference evidence="2 3" key="1">
    <citation type="submission" date="2015-09" db="EMBL/GenBank/DDBJ databases">
        <authorList>
            <consortium name="Pathogen Informatics"/>
        </authorList>
    </citation>
    <scope>NUCLEOTIDE SEQUENCE [LARGE SCALE GENOMIC DNA]</scope>
    <source>
        <strain evidence="2 3">2789STDY5834968</strain>
    </source>
</reference>
<dbReference type="AlphaFoldDB" id="A0A173TPZ1"/>
<keyword evidence="1" id="KW-1133">Transmembrane helix</keyword>
<evidence type="ECO:0000256" key="1">
    <source>
        <dbReference type="SAM" id="Phobius"/>
    </source>
</evidence>
<sequence length="472" mass="54356">MTNAGQMKIVLHSSCVTKLEIIAVFCHGSFFLTFWMSGMTCYLASIITDEKYNDKLTSVCYNQLKALYFCKYDTTAYFSGVYHFEEGRPLRIFRQRHGNFQCFMLPVNSRKIEMSDVKTLREKRGVGILPAFILAYSILIRFRISLLTQEEEVNLGTKDSKAKEYLSDNTRFSEICNYVLFDGEKVIKPENLKECDTTEVLSVFGIDRKQIVKQKWRDLLKGVSVKYTESVYIVLMGIEAQTDVHYSMPVKTMIYDAMNYGEQVNEAKKQHQKNKDYKSSDEFLSGFTLEDRLTPVITITLYLGTKNWDGPRSLVEMMPHMDERFRPFINDYRINLLNPLEITDFSKFKTGLKPLFEVLKNASDEGKLNDLITKDETFTRVDVETVAAINLFAGTDIKYDEKEEVVNMCKAWDDHKKRGIQEGMKQGRCLEVYSLVQDGILDPEVGASRVSMSLDDFADAMQKAGYKLPEMV</sequence>
<evidence type="ECO:0000313" key="3">
    <source>
        <dbReference type="Proteomes" id="UP000095673"/>
    </source>
</evidence>
<proteinExistence type="predicted"/>
<keyword evidence="1" id="KW-0472">Membrane</keyword>